<evidence type="ECO:0000313" key="1">
    <source>
        <dbReference type="EMBL" id="CAA2981712.1"/>
    </source>
</evidence>
<dbReference type="Proteomes" id="UP000594638">
    <property type="component" value="Unassembled WGS sequence"/>
</dbReference>
<accession>A0A8S0RP82</accession>
<dbReference type="EMBL" id="CACTIH010003679">
    <property type="protein sequence ID" value="CAA2981712.1"/>
    <property type="molecule type" value="Genomic_DNA"/>
</dbReference>
<dbReference type="Gramene" id="OE9A002807T1">
    <property type="protein sequence ID" value="OE9A002807C1"/>
    <property type="gene ID" value="OE9A002807"/>
</dbReference>
<evidence type="ECO:0000313" key="2">
    <source>
        <dbReference type="Proteomes" id="UP000594638"/>
    </source>
</evidence>
<comment type="caution">
    <text evidence="1">The sequence shown here is derived from an EMBL/GenBank/DDBJ whole genome shotgun (WGS) entry which is preliminary data.</text>
</comment>
<proteinExistence type="predicted"/>
<keyword evidence="2" id="KW-1185">Reference proteome</keyword>
<sequence>MGNEATRVTIYIQKPRSFARMIRSRNAIASTLNCDHHNHEFIRITALELIQPPLQRQCLILVHHTTQLQSPQIRLHSTHSAASKVASRGLQDLSRGIFRPTLLIFLSDLSNSHGVQPMRFVVPNKVIYSASDSFPTVELRSDHSK</sequence>
<name>A0A8S0RP82_OLEEU</name>
<gene>
    <name evidence="1" type="ORF">OLEA9_A002807</name>
</gene>
<dbReference type="AlphaFoldDB" id="A0A8S0RP82"/>
<protein>
    <submittedName>
        <fullName evidence="1">Uncharacterized protein</fullName>
    </submittedName>
</protein>
<reference evidence="1 2" key="1">
    <citation type="submission" date="2019-12" db="EMBL/GenBank/DDBJ databases">
        <authorList>
            <person name="Alioto T."/>
            <person name="Alioto T."/>
            <person name="Gomez Garrido J."/>
        </authorList>
    </citation>
    <scope>NUCLEOTIDE SEQUENCE [LARGE SCALE GENOMIC DNA]</scope>
</reference>
<organism evidence="1 2">
    <name type="scientific">Olea europaea subsp. europaea</name>
    <dbReference type="NCBI Taxonomy" id="158383"/>
    <lineage>
        <taxon>Eukaryota</taxon>
        <taxon>Viridiplantae</taxon>
        <taxon>Streptophyta</taxon>
        <taxon>Embryophyta</taxon>
        <taxon>Tracheophyta</taxon>
        <taxon>Spermatophyta</taxon>
        <taxon>Magnoliopsida</taxon>
        <taxon>eudicotyledons</taxon>
        <taxon>Gunneridae</taxon>
        <taxon>Pentapetalae</taxon>
        <taxon>asterids</taxon>
        <taxon>lamiids</taxon>
        <taxon>Lamiales</taxon>
        <taxon>Oleaceae</taxon>
        <taxon>Oleeae</taxon>
        <taxon>Olea</taxon>
    </lineage>
</organism>